<dbReference type="InterPro" id="IPR003734">
    <property type="entry name" value="DUF155"/>
</dbReference>
<dbReference type="PROSITE" id="PS50290">
    <property type="entry name" value="PI3_4_KINASE_3"/>
    <property type="match status" value="1"/>
</dbReference>
<dbReference type="EMBL" id="NAJN01000189">
    <property type="protein sequence ID" value="TKA77409.1"/>
    <property type="molecule type" value="Genomic_DNA"/>
</dbReference>
<name>A0A4V5NJH8_9PEZI</name>
<dbReference type="Pfam" id="PF00454">
    <property type="entry name" value="PI3_PI4_kinase"/>
    <property type="match status" value="1"/>
</dbReference>
<dbReference type="PROSITE" id="PS00916">
    <property type="entry name" value="PI3_4_KINASE_2"/>
    <property type="match status" value="1"/>
</dbReference>
<keyword evidence="4" id="KW-0418">Kinase</keyword>
<comment type="catalytic activity">
    <reaction evidence="1">
        <text>a 1,2-diacyl-sn-glycero-3-phospho-(1D-myo-inositol) + ATP = a 1,2-diacyl-sn-glycero-3-phospho-(1D-myo-inositol 4-phosphate) + ADP + H(+)</text>
        <dbReference type="Rhea" id="RHEA:19877"/>
        <dbReference type="ChEBI" id="CHEBI:15378"/>
        <dbReference type="ChEBI" id="CHEBI:30616"/>
        <dbReference type="ChEBI" id="CHEBI:57880"/>
        <dbReference type="ChEBI" id="CHEBI:58178"/>
        <dbReference type="ChEBI" id="CHEBI:456216"/>
        <dbReference type="EC" id="2.7.1.67"/>
    </reaction>
</comment>
<gene>
    <name evidence="7" type="ORF">B0A49_03491</name>
</gene>
<dbReference type="OrthoDB" id="10264149at2759"/>
<evidence type="ECO:0000256" key="2">
    <source>
        <dbReference type="ARBA" id="ARBA00012169"/>
    </source>
</evidence>
<dbReference type="GO" id="GO:0048015">
    <property type="term" value="P:phosphatidylinositol-mediated signaling"/>
    <property type="evidence" value="ECO:0007669"/>
    <property type="project" value="TreeGrafter"/>
</dbReference>
<dbReference type="FunFam" id="1.10.1070.11:FF:000016">
    <property type="entry name" value="PIK1p Phosphatidylinositol 4-kinase"/>
    <property type="match status" value="1"/>
</dbReference>
<sequence length="1110" mass="122814">MEVEENAERRREDIIDLHTSAGDISLDGTGESSIPETQLHSPSLLADAQQSEPENPDFDTTVHTPEVFLFDYGTVVIWGMTLAQEQRFLKEIAKFEEEKLGKEDVQTEQFNFYYTREYQARIYNDFISLREKRNYMTKLAISHALAQSVKTSLYEDLVSTTISTTSPIPQQIALTGKVNLTRRQINMQIGELFILRINIHLQGSVLDAPELMWAEPQLDPVYQAVRSYLEMDQRVGLLTERLDVIADLLAVLKDQLAHTHGEYLEWIVIVLIAAEILVAAVNIVVDLYAGFTYEEIEFFLPQLCHLLISVDNESMALEEFILDLCEESVNGALLTFWLFQTYLHDLSGNPQSHSFQTCRRIYNKVQRIVLGGSEPVRKEKIRENVLPVTVLSSLVIASIAAPFLPRHAGPLAIAQARKPRPAEETISEPEIKTTARSIGHRREEGFEDAKITYGELERGSFTTFNSGQTTEDWAELALIAQDLPAEVDVPVICPATLVDGAAGKSRHHRIVRLNPAEATSLNSAEKVPYLLMVEVLREDFDFDPDTKDNERLLTQLIAEKGTIKRRIFDITDASREAVHQRPPEVAGTDSVFEPANGDLASPALLQGLSDDMPSKRPSRTPTPSNVYHAKEPPRLSSGASTLSSTATSSTPRTSDVPNSRSSSPGPRKMTLPLHNRPQGPDQPDFSALATHMRTAAQMLAQLETSGSKRPRVEVAAIKAKIIASMQSLEEQSFYMDDTSVQGSSFDTIIANANKAGVIAEPNSYEDETLEAATDPTLTSNPGAGAARMENDSLTSGVQRKGDRDDPSAATFGEEWTAKKERIRRSSPYGGMPNWDLLSVIVKTGADLRQEAFACQLIAVCGKIWADAGVPVWVKRMRILVTGEEGGLIETITNGVSLHSLKRSLTLASIASGTNPKKRIATLRDHFLKTFGDADSEGYKAAQEAFMRSLAAYSVISYILQLKDRHNGNILIDNAGHIIHIDFGFMLSNSPGSMGFEAAPFKLTQDYVDVLGGPGAAAWEQYKALMKQAFGALRKSAESVVMLVEMMGRESRMPCFASGVVQATGALRQRFVLQMSNKEAEAYVDGLVEKSAGSYYTRLYDTFQYRTQGIY</sequence>
<evidence type="ECO:0000259" key="6">
    <source>
        <dbReference type="PROSITE" id="PS50290"/>
    </source>
</evidence>
<dbReference type="InterPro" id="IPR000403">
    <property type="entry name" value="PI3/4_kinase_cat_dom"/>
</dbReference>
<dbReference type="Gene3D" id="6.10.140.1260">
    <property type="match status" value="1"/>
</dbReference>
<dbReference type="InterPro" id="IPR011009">
    <property type="entry name" value="Kinase-like_dom_sf"/>
</dbReference>
<dbReference type="PANTHER" id="PTHR10048">
    <property type="entry name" value="PHOSPHATIDYLINOSITOL KINASE"/>
    <property type="match status" value="1"/>
</dbReference>
<dbReference type="GO" id="GO:0005737">
    <property type="term" value="C:cytoplasm"/>
    <property type="evidence" value="ECO:0007669"/>
    <property type="project" value="TreeGrafter"/>
</dbReference>
<dbReference type="InterPro" id="IPR018936">
    <property type="entry name" value="PI3/4_kinase_CS"/>
</dbReference>
<evidence type="ECO:0000256" key="5">
    <source>
        <dbReference type="SAM" id="MobiDB-lite"/>
    </source>
</evidence>
<evidence type="ECO:0000313" key="8">
    <source>
        <dbReference type="Proteomes" id="UP000308768"/>
    </source>
</evidence>
<dbReference type="InterPro" id="IPR015433">
    <property type="entry name" value="PI3/4_kinase"/>
</dbReference>
<feature type="compositionally biased region" description="Polar residues" evidence="5">
    <location>
        <begin position="655"/>
        <end position="664"/>
    </location>
</feature>
<dbReference type="Pfam" id="PF11522">
    <property type="entry name" value="Pik1"/>
    <property type="match status" value="1"/>
</dbReference>
<dbReference type="CDD" id="cd05168">
    <property type="entry name" value="PI4Kc_III_beta"/>
    <property type="match status" value="1"/>
</dbReference>
<dbReference type="SUPFAM" id="SSF56112">
    <property type="entry name" value="Protein kinase-like (PK-like)"/>
    <property type="match status" value="1"/>
</dbReference>
<dbReference type="SMART" id="SM00146">
    <property type="entry name" value="PI3Kc"/>
    <property type="match status" value="1"/>
</dbReference>
<dbReference type="Pfam" id="PF02582">
    <property type="entry name" value="DUF155"/>
    <property type="match status" value="1"/>
</dbReference>
<evidence type="ECO:0000256" key="4">
    <source>
        <dbReference type="ARBA" id="ARBA00022777"/>
    </source>
</evidence>
<dbReference type="EC" id="2.7.1.67" evidence="2"/>
<accession>A0A4V5NJH8</accession>
<feature type="region of interest" description="Disordered" evidence="5">
    <location>
        <begin position="1"/>
        <end position="59"/>
    </location>
</feature>
<dbReference type="GO" id="GO:0046854">
    <property type="term" value="P:phosphatidylinositol phosphate biosynthetic process"/>
    <property type="evidence" value="ECO:0007669"/>
    <property type="project" value="InterPro"/>
</dbReference>
<dbReference type="InterPro" id="IPR021601">
    <property type="entry name" value="Phosphatidylino_kinase_fungi"/>
</dbReference>
<dbReference type="Proteomes" id="UP000308768">
    <property type="component" value="Unassembled WGS sequence"/>
</dbReference>
<feature type="compositionally biased region" description="Polar residues" evidence="5">
    <location>
        <begin position="30"/>
        <end position="41"/>
    </location>
</feature>
<feature type="compositionally biased region" description="Low complexity" evidence="5">
    <location>
        <begin position="634"/>
        <end position="654"/>
    </location>
</feature>
<reference evidence="7 8" key="1">
    <citation type="submission" date="2017-03" db="EMBL/GenBank/DDBJ databases">
        <title>Genomes of endolithic fungi from Antarctica.</title>
        <authorList>
            <person name="Coleine C."/>
            <person name="Masonjones S."/>
            <person name="Stajich J.E."/>
        </authorList>
    </citation>
    <scope>NUCLEOTIDE SEQUENCE [LARGE SCALE GENOMIC DNA]</scope>
    <source>
        <strain evidence="7 8">CCFEE 5187</strain>
    </source>
</reference>
<feature type="domain" description="PI3K/PI4K catalytic" evidence="6">
    <location>
        <begin position="816"/>
        <end position="1095"/>
    </location>
</feature>
<dbReference type="PANTHER" id="PTHR10048:SF22">
    <property type="entry name" value="PHOSPHATIDYLINOSITOL 4-KINASE BETA"/>
    <property type="match status" value="1"/>
</dbReference>
<dbReference type="Gene3D" id="3.30.1010.10">
    <property type="entry name" value="Phosphatidylinositol 3-kinase Catalytic Subunit, Chain A, domain 4"/>
    <property type="match status" value="1"/>
</dbReference>
<evidence type="ECO:0000256" key="1">
    <source>
        <dbReference type="ARBA" id="ARBA00001686"/>
    </source>
</evidence>
<proteinExistence type="predicted"/>
<feature type="region of interest" description="Disordered" evidence="5">
    <location>
        <begin position="574"/>
        <end position="685"/>
    </location>
</feature>
<protein>
    <recommendedName>
        <fullName evidence="2">1-phosphatidylinositol 4-kinase</fullName>
        <ecNumber evidence="2">2.7.1.67</ecNumber>
    </recommendedName>
</protein>
<evidence type="ECO:0000256" key="3">
    <source>
        <dbReference type="ARBA" id="ARBA00022679"/>
    </source>
</evidence>
<keyword evidence="3" id="KW-0808">Transferase</keyword>
<dbReference type="PROSITE" id="PS00915">
    <property type="entry name" value="PI3_4_KINASE_1"/>
    <property type="match status" value="1"/>
</dbReference>
<evidence type="ECO:0000313" key="7">
    <source>
        <dbReference type="EMBL" id="TKA77409.1"/>
    </source>
</evidence>
<dbReference type="InterPro" id="IPR036940">
    <property type="entry name" value="PI3/4_kinase_cat_sf"/>
</dbReference>
<dbReference type="InterPro" id="IPR057754">
    <property type="entry name" value="PI4-kinase_beta/PIK1_cat"/>
</dbReference>
<comment type="caution">
    <text evidence="7">The sequence shown here is derived from an EMBL/GenBank/DDBJ whole genome shotgun (WGS) entry which is preliminary data.</text>
</comment>
<dbReference type="AlphaFoldDB" id="A0A4V5NJH8"/>
<feature type="region of interest" description="Disordered" evidence="5">
    <location>
        <begin position="773"/>
        <end position="815"/>
    </location>
</feature>
<keyword evidence="8" id="KW-1185">Reference proteome</keyword>
<dbReference type="GO" id="GO:0004430">
    <property type="term" value="F:1-phosphatidylinositol 4-kinase activity"/>
    <property type="evidence" value="ECO:0007669"/>
    <property type="project" value="UniProtKB-EC"/>
</dbReference>
<dbReference type="GO" id="GO:0016020">
    <property type="term" value="C:membrane"/>
    <property type="evidence" value="ECO:0007669"/>
    <property type="project" value="TreeGrafter"/>
</dbReference>
<dbReference type="Gene3D" id="1.10.1070.11">
    <property type="entry name" value="Phosphatidylinositol 3-/4-kinase, catalytic domain"/>
    <property type="match status" value="1"/>
</dbReference>
<feature type="compositionally biased region" description="Basic and acidic residues" evidence="5">
    <location>
        <begin position="1"/>
        <end position="16"/>
    </location>
</feature>
<dbReference type="STRING" id="331657.A0A4V5NJH8"/>
<organism evidence="7 8">
    <name type="scientific">Cryomyces minteri</name>
    <dbReference type="NCBI Taxonomy" id="331657"/>
    <lineage>
        <taxon>Eukaryota</taxon>
        <taxon>Fungi</taxon>
        <taxon>Dikarya</taxon>
        <taxon>Ascomycota</taxon>
        <taxon>Pezizomycotina</taxon>
        <taxon>Dothideomycetes</taxon>
        <taxon>Dothideomycetes incertae sedis</taxon>
        <taxon>Cryomyces</taxon>
    </lineage>
</organism>